<protein>
    <recommendedName>
        <fullName evidence="6">Virulence-associated protein E</fullName>
    </recommendedName>
</protein>
<dbReference type="RefSeq" id="WP_264791458.1">
    <property type="nucleotide sequence ID" value="NZ_AP026867.1"/>
</dbReference>
<reference evidence="4" key="1">
    <citation type="submission" date="2022-09" db="EMBL/GenBank/DDBJ databases">
        <title>Aureispira anguillicida sp. nov., isolated from Leptocephalus of Japanese eel Anguilla japonica.</title>
        <authorList>
            <person name="Yuasa K."/>
            <person name="Mekata T."/>
            <person name="Ikunari K."/>
        </authorList>
    </citation>
    <scope>NUCLEOTIDE SEQUENCE</scope>
    <source>
        <strain evidence="4">EL160426</strain>
    </source>
</reference>
<feature type="domain" description="BT4734-like N-terminal" evidence="3">
    <location>
        <begin position="52"/>
        <end position="179"/>
    </location>
</feature>
<evidence type="ECO:0008006" key="6">
    <source>
        <dbReference type="Google" id="ProtNLM"/>
    </source>
</evidence>
<evidence type="ECO:0000259" key="3">
    <source>
        <dbReference type="Pfam" id="PF08800"/>
    </source>
</evidence>
<evidence type="ECO:0000256" key="1">
    <source>
        <dbReference type="SAM" id="MobiDB-lite"/>
    </source>
</evidence>
<dbReference type="KEGG" id="aup:AsAng_0008300"/>
<evidence type="ECO:0000313" key="5">
    <source>
        <dbReference type="Proteomes" id="UP001060919"/>
    </source>
</evidence>
<accession>A0A915YBT0</accession>
<feature type="domain" description="Virulence-associated protein E-like" evidence="2">
    <location>
        <begin position="463"/>
        <end position="685"/>
    </location>
</feature>
<name>A0A915YBT0_9BACT</name>
<feature type="compositionally biased region" description="Low complexity" evidence="1">
    <location>
        <begin position="205"/>
        <end position="221"/>
    </location>
</feature>
<feature type="region of interest" description="Disordered" evidence="1">
    <location>
        <begin position="199"/>
        <end position="221"/>
    </location>
</feature>
<dbReference type="Pfam" id="PF08800">
    <property type="entry name" value="BT4734-like_N"/>
    <property type="match status" value="1"/>
</dbReference>
<dbReference type="Pfam" id="PF05272">
    <property type="entry name" value="VapE-like_dom"/>
    <property type="match status" value="1"/>
</dbReference>
<evidence type="ECO:0000313" key="4">
    <source>
        <dbReference type="EMBL" id="BDS10123.1"/>
    </source>
</evidence>
<dbReference type="InterPro" id="IPR007936">
    <property type="entry name" value="VapE-like_dom"/>
</dbReference>
<gene>
    <name evidence="4" type="ORF">AsAng_0008300</name>
</gene>
<keyword evidence="5" id="KW-1185">Reference proteome</keyword>
<dbReference type="Proteomes" id="UP001060919">
    <property type="component" value="Chromosome"/>
</dbReference>
<dbReference type="EMBL" id="AP026867">
    <property type="protein sequence ID" value="BDS10123.1"/>
    <property type="molecule type" value="Genomic_DNA"/>
</dbReference>
<dbReference type="PANTHER" id="PTHR34985:SF1">
    <property type="entry name" value="SLR0554 PROTEIN"/>
    <property type="match status" value="1"/>
</dbReference>
<organism evidence="4 5">
    <name type="scientific">Aureispira anguillae</name>
    <dbReference type="NCBI Taxonomy" id="2864201"/>
    <lineage>
        <taxon>Bacteria</taxon>
        <taxon>Pseudomonadati</taxon>
        <taxon>Bacteroidota</taxon>
        <taxon>Saprospiria</taxon>
        <taxon>Saprospirales</taxon>
        <taxon>Saprospiraceae</taxon>
        <taxon>Aureispira</taxon>
    </lineage>
</organism>
<dbReference type="AlphaFoldDB" id="A0A915YBT0"/>
<proteinExistence type="predicted"/>
<dbReference type="PANTHER" id="PTHR34985">
    <property type="entry name" value="SLR0554 PROTEIN"/>
    <property type="match status" value="1"/>
</dbReference>
<sequence>MRCTSYKNTFGEKIGDLYIKQICENIQNGYWFKLILSMRQTLAKSKELYKKQKTTLPSFTPSGVFKQSYNNNKKKVCPPKMEDLLEYNRIVIVDFDNLTDYEVATLPQKLNESKYTFVSFLSPSGKGYKVFVKVGGKKEDHKKAFKHVNDFYHNLTGVKPDPSGNNINRLCYVSYDPDLWHNKDAKTFEYQTDLFSNQKETKEVQPSSEQESLPPSHSPSSDALAAVFSRLLNKLERDGYSYVEGSRHDFLKHFCLDAFKYGIEEADCLAFFVNNFDTAEKDVASMVDWVYSKLPSSEKGVYTKHHSKNQLQKVKEKPTYKAKLFREYTDLVERHTEVLTQEQKEEFEADYWALIDYIEKDLKVKNSKARDKIANVFLLETALKKYFNFRYNLMNGQFEYKAIKSKKYTVLDDSGYNSLYRHILFKGTATTPAQIKKSVESEFSPKEHPLRRLFIEWNINLKDDKTDYIDQVASLVKTDAPKGFWNTVFKKWIVGSVANVFVDNFCTNRYCPILVGGQNTGKTKFFKSLWPSEYPEYFYSGEIDLKSKNNDSVLRLVDTFIIVIDEQLAMMENQKEWESLKGLITQDRVKKRRVFGKSDTMAPRIANFCGSVNPQEILQDPSGNTRFLTFKVTEHIDLNKFAEIDIKKFWAQAYQLHKASQKGAFDYLLTNTEWKQMKKYQEKFKKYDVEHELILDLFEIGTANDHTDFLTTTELFKSFSQTYPRLNLTPNKIGAALKFLGFIRQRKKRDDGKRAEGWYLKDINSNSTLKTA</sequence>
<evidence type="ECO:0000259" key="2">
    <source>
        <dbReference type="Pfam" id="PF05272"/>
    </source>
</evidence>
<dbReference type="InterPro" id="IPR014907">
    <property type="entry name" value="BT4734-like_N"/>
</dbReference>